<protein>
    <submittedName>
        <fullName evidence="1">Ubiquitin-conjugating enzyme E2 7</fullName>
    </submittedName>
</protein>
<dbReference type="EMBL" id="CM045769">
    <property type="protein sequence ID" value="KAI7995792.1"/>
    <property type="molecule type" value="Genomic_DNA"/>
</dbReference>
<accession>A0ACC0G5R2</accession>
<reference evidence="1 2" key="1">
    <citation type="journal article" date="2022" name="Plant J.">
        <title>Chromosome-level genome of Camellia lanceoleosa provides a valuable resource for understanding genome evolution and self-incompatibility.</title>
        <authorList>
            <person name="Gong W."/>
            <person name="Xiao S."/>
            <person name="Wang L."/>
            <person name="Liao Z."/>
            <person name="Chang Y."/>
            <person name="Mo W."/>
            <person name="Hu G."/>
            <person name="Li W."/>
            <person name="Zhao G."/>
            <person name="Zhu H."/>
            <person name="Hu X."/>
            <person name="Ji K."/>
            <person name="Xiang X."/>
            <person name="Song Q."/>
            <person name="Yuan D."/>
            <person name="Jin S."/>
            <person name="Zhang L."/>
        </authorList>
    </citation>
    <scope>NUCLEOTIDE SEQUENCE [LARGE SCALE GENOMIC DNA]</scope>
    <source>
        <strain evidence="1">SQ_2022a</strain>
    </source>
</reference>
<organism evidence="1 2">
    <name type="scientific">Camellia lanceoleosa</name>
    <dbReference type="NCBI Taxonomy" id="1840588"/>
    <lineage>
        <taxon>Eukaryota</taxon>
        <taxon>Viridiplantae</taxon>
        <taxon>Streptophyta</taxon>
        <taxon>Embryophyta</taxon>
        <taxon>Tracheophyta</taxon>
        <taxon>Spermatophyta</taxon>
        <taxon>Magnoliopsida</taxon>
        <taxon>eudicotyledons</taxon>
        <taxon>Gunneridae</taxon>
        <taxon>Pentapetalae</taxon>
        <taxon>asterids</taxon>
        <taxon>Ericales</taxon>
        <taxon>Theaceae</taxon>
        <taxon>Camellia</taxon>
    </lineage>
</organism>
<keyword evidence="2" id="KW-1185">Reference proteome</keyword>
<proteinExistence type="predicted"/>
<evidence type="ECO:0000313" key="1">
    <source>
        <dbReference type="EMBL" id="KAI7995792.1"/>
    </source>
</evidence>
<dbReference type="Proteomes" id="UP001060215">
    <property type="component" value="Chromosome 12"/>
</dbReference>
<gene>
    <name evidence="1" type="ORF">LOK49_LG11G01200</name>
</gene>
<evidence type="ECO:0000313" key="2">
    <source>
        <dbReference type="Proteomes" id="UP001060215"/>
    </source>
</evidence>
<sequence length="84" mass="9064">MTTLLPGHLLLHTSTHLLIGDGATHRPKSSIFSLISRLQQPLEHTLVESIVLSIISMLSSPNDESPANVEAIVSATQLSYSISF</sequence>
<name>A0ACC0G5R2_9ERIC</name>
<comment type="caution">
    <text evidence="1">The sequence shown here is derived from an EMBL/GenBank/DDBJ whole genome shotgun (WGS) entry which is preliminary data.</text>
</comment>